<sequence>MSSTTPGRPSIPLIMHKKSSSPNTSATLHLETKRSTSIEAIADTAIPKIKKESSSGFNYQNLAEST</sequence>
<proteinExistence type="predicted"/>
<feature type="region of interest" description="Disordered" evidence="1">
    <location>
        <begin position="1"/>
        <end position="31"/>
    </location>
</feature>
<gene>
    <name evidence="2" type="ORF">SMN809_LOCUS44070</name>
    <name evidence="3" type="ORF">SMN809_LOCUS75711</name>
</gene>
<feature type="non-terminal residue" evidence="2">
    <location>
        <position position="66"/>
    </location>
</feature>
<accession>A0A8S3AEY0</accession>
<evidence type="ECO:0000313" key="3">
    <source>
        <dbReference type="EMBL" id="CAF5201748.1"/>
    </source>
</evidence>
<evidence type="ECO:0000256" key="1">
    <source>
        <dbReference type="SAM" id="MobiDB-lite"/>
    </source>
</evidence>
<dbReference type="Proteomes" id="UP000676336">
    <property type="component" value="Unassembled WGS sequence"/>
</dbReference>
<dbReference type="EMBL" id="CAJOBI010131404">
    <property type="protein sequence ID" value="CAF4726272.1"/>
    <property type="molecule type" value="Genomic_DNA"/>
</dbReference>
<evidence type="ECO:0000313" key="4">
    <source>
        <dbReference type="Proteomes" id="UP000676336"/>
    </source>
</evidence>
<comment type="caution">
    <text evidence="2">The sequence shown here is derived from an EMBL/GenBank/DDBJ whole genome shotgun (WGS) entry which is preliminary data.</text>
</comment>
<dbReference type="EMBL" id="CAJOBI010333134">
    <property type="protein sequence ID" value="CAF5201748.1"/>
    <property type="molecule type" value="Genomic_DNA"/>
</dbReference>
<name>A0A8S3AEY0_9BILA</name>
<evidence type="ECO:0000313" key="2">
    <source>
        <dbReference type="EMBL" id="CAF4726272.1"/>
    </source>
</evidence>
<protein>
    <submittedName>
        <fullName evidence="2">Uncharacterized protein</fullName>
    </submittedName>
</protein>
<organism evidence="2 4">
    <name type="scientific">Rotaria magnacalcarata</name>
    <dbReference type="NCBI Taxonomy" id="392030"/>
    <lineage>
        <taxon>Eukaryota</taxon>
        <taxon>Metazoa</taxon>
        <taxon>Spiralia</taxon>
        <taxon>Gnathifera</taxon>
        <taxon>Rotifera</taxon>
        <taxon>Eurotatoria</taxon>
        <taxon>Bdelloidea</taxon>
        <taxon>Philodinida</taxon>
        <taxon>Philodinidae</taxon>
        <taxon>Rotaria</taxon>
    </lineage>
</organism>
<dbReference type="AlphaFoldDB" id="A0A8S3AEY0"/>
<reference evidence="2" key="1">
    <citation type="submission" date="2021-02" db="EMBL/GenBank/DDBJ databases">
        <authorList>
            <person name="Nowell W R."/>
        </authorList>
    </citation>
    <scope>NUCLEOTIDE SEQUENCE</scope>
</reference>